<protein>
    <submittedName>
        <fullName evidence="2">Uncharacterized protein</fullName>
    </submittedName>
</protein>
<name>A0ABW3H9F5_9SPHN</name>
<evidence type="ECO:0000313" key="2">
    <source>
        <dbReference type="EMBL" id="MFD0948110.1"/>
    </source>
</evidence>
<accession>A0ABW3H9F5</accession>
<organism evidence="2 3">
    <name type="scientific">Sphingomonas canadensis</name>
    <dbReference type="NCBI Taxonomy" id="1219257"/>
    <lineage>
        <taxon>Bacteria</taxon>
        <taxon>Pseudomonadati</taxon>
        <taxon>Pseudomonadota</taxon>
        <taxon>Alphaproteobacteria</taxon>
        <taxon>Sphingomonadales</taxon>
        <taxon>Sphingomonadaceae</taxon>
        <taxon>Sphingomonas</taxon>
    </lineage>
</organism>
<proteinExistence type="predicted"/>
<keyword evidence="3" id="KW-1185">Reference proteome</keyword>
<evidence type="ECO:0000313" key="3">
    <source>
        <dbReference type="Proteomes" id="UP001596977"/>
    </source>
</evidence>
<comment type="caution">
    <text evidence="2">The sequence shown here is derived from an EMBL/GenBank/DDBJ whole genome shotgun (WGS) entry which is preliminary data.</text>
</comment>
<reference evidence="3" key="1">
    <citation type="journal article" date="2019" name="Int. J. Syst. Evol. Microbiol.">
        <title>The Global Catalogue of Microorganisms (GCM) 10K type strain sequencing project: providing services to taxonomists for standard genome sequencing and annotation.</title>
        <authorList>
            <consortium name="The Broad Institute Genomics Platform"/>
            <consortium name="The Broad Institute Genome Sequencing Center for Infectious Disease"/>
            <person name="Wu L."/>
            <person name="Ma J."/>
        </authorList>
    </citation>
    <scope>NUCLEOTIDE SEQUENCE [LARGE SCALE GENOMIC DNA]</scope>
    <source>
        <strain evidence="3">CCUG 62982</strain>
    </source>
</reference>
<evidence type="ECO:0000256" key="1">
    <source>
        <dbReference type="SAM" id="MobiDB-lite"/>
    </source>
</evidence>
<gene>
    <name evidence="2" type="ORF">ACFQ1E_17335</name>
</gene>
<dbReference type="EMBL" id="JBHTJG010000010">
    <property type="protein sequence ID" value="MFD0948110.1"/>
    <property type="molecule type" value="Genomic_DNA"/>
</dbReference>
<dbReference type="Gene3D" id="4.10.410.40">
    <property type="match status" value="1"/>
</dbReference>
<sequence length="141" mass="15094">MSSQPNFGGEFWLADSAGTLTEIDGVLSAAFPNPTRGTYRTSNHKTTGGHTYKAEALPEPGTFTVRIQYDSGSATDLLLLDAYTDKEPRAYRRVFPGGSGNRMLDGEAILTNYQVQDQALEGQQEAILTFQGSGGVTPADA</sequence>
<dbReference type="RefSeq" id="WP_264945942.1">
    <property type="nucleotide sequence ID" value="NZ_JAPDRA010000010.1"/>
</dbReference>
<feature type="region of interest" description="Disordered" evidence="1">
    <location>
        <begin position="36"/>
        <end position="55"/>
    </location>
</feature>
<dbReference type="Proteomes" id="UP001596977">
    <property type="component" value="Unassembled WGS sequence"/>
</dbReference>
<feature type="compositionally biased region" description="Polar residues" evidence="1">
    <location>
        <begin position="36"/>
        <end position="49"/>
    </location>
</feature>